<protein>
    <recommendedName>
        <fullName evidence="3">RNA polymerase sigma-70 region 4 domain-containing protein</fullName>
    </recommendedName>
</protein>
<comment type="caution">
    <text evidence="1">The sequence shown here is derived from an EMBL/GenBank/DDBJ whole genome shotgun (WGS) entry which is preliminary data.</text>
</comment>
<reference evidence="1 2" key="1">
    <citation type="journal article" date="2021" name="Int. J. Syst. Evol. Microbiol.">
        <title>Reticulibacter mediterranei gen. nov., sp. nov., within the new family Reticulibacteraceae fam. nov., and Ktedonospora formicarum gen. nov., sp. nov., Ktedonobacter robiniae sp. nov., Dictyobacter formicarum sp. nov. and Dictyobacter arantiisoli sp. nov., belonging to the class Ktedonobacteria.</title>
        <authorList>
            <person name="Yabe S."/>
            <person name="Zheng Y."/>
            <person name="Wang C.M."/>
            <person name="Sakai Y."/>
            <person name="Abe K."/>
            <person name="Yokota A."/>
            <person name="Donadio S."/>
            <person name="Cavaletti L."/>
            <person name="Monciardini P."/>
        </authorList>
    </citation>
    <scope>NUCLEOTIDE SEQUENCE [LARGE SCALE GENOMIC DNA]</scope>
    <source>
        <strain evidence="1 2">SOSP1-30</strain>
    </source>
</reference>
<evidence type="ECO:0008006" key="3">
    <source>
        <dbReference type="Google" id="ProtNLM"/>
    </source>
</evidence>
<name>A0ABQ3V4V8_9CHLR</name>
<sequence length="130" mass="15522">MKVVWSMPRETHSDQEKDKHTFNYRLTEDESTAEIRKHLSELINHQVHNHILNEQDALLLSLRLGLHDGKCYTLAEISLTTNTSRESLRQRQHLALQRKIKDPAFFRLLEHYSQRVKLPRGVHHHLRKLY</sequence>
<dbReference type="Gene3D" id="1.10.10.10">
    <property type="entry name" value="Winged helix-like DNA-binding domain superfamily/Winged helix DNA-binding domain"/>
    <property type="match status" value="1"/>
</dbReference>
<evidence type="ECO:0000313" key="1">
    <source>
        <dbReference type="EMBL" id="GHO59992.1"/>
    </source>
</evidence>
<dbReference type="Proteomes" id="UP000654345">
    <property type="component" value="Unassembled WGS sequence"/>
</dbReference>
<evidence type="ECO:0000313" key="2">
    <source>
        <dbReference type="Proteomes" id="UP000654345"/>
    </source>
</evidence>
<accession>A0ABQ3V4V8</accession>
<gene>
    <name evidence="1" type="ORF">KSB_84670</name>
</gene>
<dbReference type="SUPFAM" id="SSF88659">
    <property type="entry name" value="Sigma3 and sigma4 domains of RNA polymerase sigma factors"/>
    <property type="match status" value="1"/>
</dbReference>
<proteinExistence type="predicted"/>
<keyword evidence="2" id="KW-1185">Reference proteome</keyword>
<dbReference type="EMBL" id="BNJG01000004">
    <property type="protein sequence ID" value="GHO59992.1"/>
    <property type="molecule type" value="Genomic_DNA"/>
</dbReference>
<dbReference type="RefSeq" id="WP_201376181.1">
    <property type="nucleotide sequence ID" value="NZ_BNJG01000004.1"/>
</dbReference>
<dbReference type="InterPro" id="IPR013324">
    <property type="entry name" value="RNA_pol_sigma_r3/r4-like"/>
</dbReference>
<organism evidence="1 2">
    <name type="scientific">Ktedonobacter robiniae</name>
    <dbReference type="NCBI Taxonomy" id="2778365"/>
    <lineage>
        <taxon>Bacteria</taxon>
        <taxon>Bacillati</taxon>
        <taxon>Chloroflexota</taxon>
        <taxon>Ktedonobacteria</taxon>
        <taxon>Ktedonobacterales</taxon>
        <taxon>Ktedonobacteraceae</taxon>
        <taxon>Ktedonobacter</taxon>
    </lineage>
</organism>
<dbReference type="InterPro" id="IPR036388">
    <property type="entry name" value="WH-like_DNA-bd_sf"/>
</dbReference>